<dbReference type="EMBL" id="LECT01000054">
    <property type="protein sequence ID" value="KLU01306.1"/>
    <property type="molecule type" value="Genomic_DNA"/>
</dbReference>
<reference evidence="1" key="1">
    <citation type="submission" date="2015-05" db="EMBL/GenBank/DDBJ databases">
        <title>Permanent draft genome of Rhodopirellula islandicus K833.</title>
        <authorList>
            <person name="Kizina J."/>
            <person name="Richter M."/>
            <person name="Glockner F.O."/>
            <person name="Harder J."/>
        </authorList>
    </citation>
    <scope>NUCLEOTIDE SEQUENCE [LARGE SCALE GENOMIC DNA]</scope>
    <source>
        <strain evidence="1">K833</strain>
    </source>
</reference>
<evidence type="ECO:0000313" key="2">
    <source>
        <dbReference type="Proteomes" id="UP000036367"/>
    </source>
</evidence>
<evidence type="ECO:0000313" key="1">
    <source>
        <dbReference type="EMBL" id="KLU01306.1"/>
    </source>
</evidence>
<name>A0A0J1B4A6_RHOIS</name>
<dbReference type="AlphaFoldDB" id="A0A0J1B4A6"/>
<gene>
    <name evidence="1" type="ORF">RISK_006462</name>
</gene>
<keyword evidence="2" id="KW-1185">Reference proteome</keyword>
<sequence>MPLMMVRNQRSRSPLNLAPADPHFAPHTRGGCAALLPPPDGSLLMKGLAI</sequence>
<accession>A0A0J1B4A6</accession>
<dbReference type="Proteomes" id="UP000036367">
    <property type="component" value="Unassembled WGS sequence"/>
</dbReference>
<organism evidence="1 2">
    <name type="scientific">Rhodopirellula islandica</name>
    <dbReference type="NCBI Taxonomy" id="595434"/>
    <lineage>
        <taxon>Bacteria</taxon>
        <taxon>Pseudomonadati</taxon>
        <taxon>Planctomycetota</taxon>
        <taxon>Planctomycetia</taxon>
        <taxon>Pirellulales</taxon>
        <taxon>Pirellulaceae</taxon>
        <taxon>Rhodopirellula</taxon>
    </lineage>
</organism>
<dbReference type="PATRIC" id="fig|595434.4.peg.6147"/>
<proteinExistence type="predicted"/>
<protein>
    <submittedName>
        <fullName evidence="1">Uncharacterized protein</fullName>
    </submittedName>
</protein>
<comment type="caution">
    <text evidence="1">The sequence shown here is derived from an EMBL/GenBank/DDBJ whole genome shotgun (WGS) entry which is preliminary data.</text>
</comment>